<gene>
    <name evidence="3" type="ORF">H4075_00690</name>
</gene>
<evidence type="ECO:0000256" key="1">
    <source>
        <dbReference type="SAM" id="Phobius"/>
    </source>
</evidence>
<feature type="transmembrane region" description="Helical" evidence="1">
    <location>
        <begin position="289"/>
        <end position="311"/>
    </location>
</feature>
<name>A0A7G5XGZ3_9BACT</name>
<dbReference type="InterPro" id="IPR001173">
    <property type="entry name" value="Glyco_trans_2-like"/>
</dbReference>
<evidence type="ECO:0000259" key="2">
    <source>
        <dbReference type="Pfam" id="PF00535"/>
    </source>
</evidence>
<feature type="transmembrane region" description="Helical" evidence="1">
    <location>
        <begin position="377"/>
        <end position="396"/>
    </location>
</feature>
<evidence type="ECO:0000313" key="4">
    <source>
        <dbReference type="Proteomes" id="UP000515344"/>
    </source>
</evidence>
<feature type="transmembrane region" description="Helical" evidence="1">
    <location>
        <begin position="323"/>
        <end position="341"/>
    </location>
</feature>
<dbReference type="Pfam" id="PF00535">
    <property type="entry name" value="Glycos_transf_2"/>
    <property type="match status" value="1"/>
</dbReference>
<keyword evidence="1" id="KW-0472">Membrane</keyword>
<feature type="domain" description="Glycosyltransferase 2-like" evidence="2">
    <location>
        <begin position="4"/>
        <end position="188"/>
    </location>
</feature>
<keyword evidence="4" id="KW-1185">Reference proteome</keyword>
<dbReference type="SUPFAM" id="SSF53448">
    <property type="entry name" value="Nucleotide-diphospho-sugar transferases"/>
    <property type="match status" value="1"/>
</dbReference>
<dbReference type="PANTHER" id="PTHR43179">
    <property type="entry name" value="RHAMNOSYLTRANSFERASE WBBL"/>
    <property type="match status" value="1"/>
</dbReference>
<keyword evidence="1" id="KW-1133">Transmembrane helix</keyword>
<protein>
    <submittedName>
        <fullName evidence="3">Glycosyltransferase</fullName>
    </submittedName>
</protein>
<proteinExistence type="predicted"/>
<reference evidence="4" key="1">
    <citation type="submission" date="2020-08" db="EMBL/GenBank/DDBJ databases">
        <title>Lacibacter sp. S13-6-6 genome sequencing.</title>
        <authorList>
            <person name="Jin L."/>
        </authorList>
    </citation>
    <scope>NUCLEOTIDE SEQUENCE [LARGE SCALE GENOMIC DNA]</scope>
    <source>
        <strain evidence="4">S13-6-6</strain>
    </source>
</reference>
<dbReference type="EMBL" id="CP060007">
    <property type="protein sequence ID" value="QNA44746.1"/>
    <property type="molecule type" value="Genomic_DNA"/>
</dbReference>
<dbReference type="Gene3D" id="3.90.550.10">
    <property type="entry name" value="Spore Coat Polysaccharide Biosynthesis Protein SpsA, Chain A"/>
    <property type="match status" value="1"/>
</dbReference>
<dbReference type="PANTHER" id="PTHR43179:SF7">
    <property type="entry name" value="RHAMNOSYLTRANSFERASE WBBL"/>
    <property type="match status" value="1"/>
</dbReference>
<dbReference type="KEGG" id="lacs:H4075_00690"/>
<sequence>MQLSVIIVNYNVKYFLEQCLLSVQKAVGGIDAEVFVVDNASSDGSREYLEPKFTNIHFAWNKENIGFGKACNQALKQASGNFVLFLNPDTVVPEDCFTACFSFFQQIPDAGAIGIRMLDGSGKFLPESKRSFPSPITSFYKLSGLSSLFPKSKTFGRYHLGYLDQHKNHEVDVLAGAFMMIRKEVLAKTGGFDESFFMYGEDVDLSYRIQKAGYKNYYFSDRSILHFKGESTKKSSVNYVRMFYDAMSLFVRKHYSSSRAGVFSSLINAAIWVRALMSLMKRFIQRVGLLLLDAVLIFLSYMLAKFVWTSYIRPEIVYMNKLLWISFVVFSFLFLLVSYYTGLYEQKFRYKNLWQSSFVSILIILAVYSLLPEEYRFSRGLVLLGAMFSYLFLYLWRRLLLYADILEKAIDEDDYFSLVAGTEADLIKINNLLHHHGRSQTIQGFVSPLNEPKSLGRLDELQQLLQNTPANELILCQSKDLSFAQIITLYEQTGKKVKLRLHALGSESIIGSDSKNEAGEVLHQEKMQLSEEVNLRLKRLIDVSTSALFLLSFPFHFIFNRHGLGLLQHSISVITGRKTWVGFSTSRKHLPSIPTSVLGPAGQPHHLSHLKEEGLLLADEWYAREYEPVYDLTTIFANYQKLGSK</sequence>
<dbReference type="RefSeq" id="WP_182803203.1">
    <property type="nucleotide sequence ID" value="NZ_CP060007.1"/>
</dbReference>
<dbReference type="Proteomes" id="UP000515344">
    <property type="component" value="Chromosome"/>
</dbReference>
<dbReference type="InterPro" id="IPR029044">
    <property type="entry name" value="Nucleotide-diphossugar_trans"/>
</dbReference>
<accession>A0A7G5XGZ3</accession>
<organism evidence="3 4">
    <name type="scientific">Lacibacter sediminis</name>
    <dbReference type="NCBI Taxonomy" id="2760713"/>
    <lineage>
        <taxon>Bacteria</taxon>
        <taxon>Pseudomonadati</taxon>
        <taxon>Bacteroidota</taxon>
        <taxon>Chitinophagia</taxon>
        <taxon>Chitinophagales</taxon>
        <taxon>Chitinophagaceae</taxon>
        <taxon>Lacibacter</taxon>
    </lineage>
</organism>
<keyword evidence="1" id="KW-0812">Transmembrane</keyword>
<dbReference type="CDD" id="cd04186">
    <property type="entry name" value="GT_2_like_c"/>
    <property type="match status" value="1"/>
</dbReference>
<dbReference type="AlphaFoldDB" id="A0A7G5XGZ3"/>
<evidence type="ECO:0000313" key="3">
    <source>
        <dbReference type="EMBL" id="QNA44746.1"/>
    </source>
</evidence>
<feature type="transmembrane region" description="Helical" evidence="1">
    <location>
        <begin position="353"/>
        <end position="371"/>
    </location>
</feature>